<evidence type="ECO:0000313" key="3">
    <source>
        <dbReference type="Proteomes" id="UP000324800"/>
    </source>
</evidence>
<protein>
    <submittedName>
        <fullName evidence="2">Uncharacterized protein</fullName>
    </submittedName>
</protein>
<proteinExistence type="predicted"/>
<accession>A0A5J4W8W5</accession>
<evidence type="ECO:0000313" key="2">
    <source>
        <dbReference type="EMBL" id="KAA6390779.1"/>
    </source>
</evidence>
<evidence type="ECO:0000256" key="1">
    <source>
        <dbReference type="SAM" id="MobiDB-lite"/>
    </source>
</evidence>
<feature type="region of interest" description="Disordered" evidence="1">
    <location>
        <begin position="33"/>
        <end position="83"/>
    </location>
</feature>
<dbReference type="AlphaFoldDB" id="A0A5J4W8W5"/>
<feature type="non-terminal residue" evidence="2">
    <location>
        <position position="1"/>
    </location>
</feature>
<dbReference type="Proteomes" id="UP000324800">
    <property type="component" value="Unassembled WGS sequence"/>
</dbReference>
<feature type="compositionally biased region" description="Basic and acidic residues" evidence="1">
    <location>
        <begin position="71"/>
        <end position="83"/>
    </location>
</feature>
<name>A0A5J4W8W5_9EUKA</name>
<comment type="caution">
    <text evidence="2">The sequence shown here is derived from an EMBL/GenBank/DDBJ whole genome shotgun (WGS) entry which is preliminary data.</text>
</comment>
<sequence>ASEVTKPKVAPKKARKIQQMLDPNQKTLTMRMKRSIAPDQAETPQPRQISVEISLWNRGEERADEDGPSGDEGKDWRNDIQTK</sequence>
<reference evidence="2 3" key="1">
    <citation type="submission" date="2019-03" db="EMBL/GenBank/DDBJ databases">
        <title>Single cell metagenomics reveals metabolic interactions within the superorganism composed of flagellate Streblomastix strix and complex community of Bacteroidetes bacteria on its surface.</title>
        <authorList>
            <person name="Treitli S.C."/>
            <person name="Kolisko M."/>
            <person name="Husnik F."/>
            <person name="Keeling P."/>
            <person name="Hampl V."/>
        </authorList>
    </citation>
    <scope>NUCLEOTIDE SEQUENCE [LARGE SCALE GENOMIC DNA]</scope>
    <source>
        <strain evidence="2">ST1C</strain>
    </source>
</reference>
<organism evidence="2 3">
    <name type="scientific">Streblomastix strix</name>
    <dbReference type="NCBI Taxonomy" id="222440"/>
    <lineage>
        <taxon>Eukaryota</taxon>
        <taxon>Metamonada</taxon>
        <taxon>Preaxostyla</taxon>
        <taxon>Oxymonadida</taxon>
        <taxon>Streblomastigidae</taxon>
        <taxon>Streblomastix</taxon>
    </lineage>
</organism>
<dbReference type="EMBL" id="SNRW01003110">
    <property type="protein sequence ID" value="KAA6390779.1"/>
    <property type="molecule type" value="Genomic_DNA"/>
</dbReference>
<gene>
    <name evidence="2" type="ORF">EZS28_013696</name>
</gene>